<gene>
    <name evidence="3" type="ORF">BGZ80_002982</name>
</gene>
<dbReference type="EMBL" id="JAAAID010001765">
    <property type="protein sequence ID" value="KAG0008858.1"/>
    <property type="molecule type" value="Genomic_DNA"/>
</dbReference>
<feature type="compositionally biased region" description="Polar residues" evidence="1">
    <location>
        <begin position="163"/>
        <end position="206"/>
    </location>
</feature>
<feature type="region of interest" description="Disordered" evidence="1">
    <location>
        <begin position="249"/>
        <end position="268"/>
    </location>
</feature>
<feature type="region of interest" description="Disordered" evidence="1">
    <location>
        <begin position="138"/>
        <end position="231"/>
    </location>
</feature>
<evidence type="ECO:0000256" key="1">
    <source>
        <dbReference type="SAM" id="MobiDB-lite"/>
    </source>
</evidence>
<evidence type="ECO:0000313" key="4">
    <source>
        <dbReference type="Proteomes" id="UP000703661"/>
    </source>
</evidence>
<keyword evidence="2" id="KW-0732">Signal</keyword>
<name>A0A9P6MNQ2_9FUNG</name>
<evidence type="ECO:0000313" key="3">
    <source>
        <dbReference type="EMBL" id="KAG0008858.1"/>
    </source>
</evidence>
<reference evidence="3" key="1">
    <citation type="journal article" date="2020" name="Fungal Divers.">
        <title>Resolving the Mortierellaceae phylogeny through synthesis of multi-gene phylogenetics and phylogenomics.</title>
        <authorList>
            <person name="Vandepol N."/>
            <person name="Liber J."/>
            <person name="Desiro A."/>
            <person name="Na H."/>
            <person name="Kennedy M."/>
            <person name="Barry K."/>
            <person name="Grigoriev I.V."/>
            <person name="Miller A.N."/>
            <person name="O'Donnell K."/>
            <person name="Stajich J.E."/>
            <person name="Bonito G."/>
        </authorList>
    </citation>
    <scope>NUCLEOTIDE SEQUENCE</scope>
    <source>
        <strain evidence="3">NRRL 2769</strain>
    </source>
</reference>
<accession>A0A9P6MNQ2</accession>
<keyword evidence="4" id="KW-1185">Reference proteome</keyword>
<sequence length="316" mass="33671">MLLSTSPTMKLACFMLAALMYAATSITAAPVITVKANVLSTKSYGVSDIECVKAIAPVLLQSRMTLHIVLCLLKPTINQNWIVHAPQTQNFDDHNNAEVVKPEYFIRVQARTDDGQHRIIGKTDSFVIVNTSTLEKRESPEFEVSSASETAVADESLPRPPKVNTTDDIDTSISASPAANTLTFLTSPEESNSDISQSRAANSVTPTLEVPHTFPSPQVPSPGSLSPSSGPTYLNVLDVPADSPDLRKPLNPPFVPQTNEPTPQPKANRLDVPYKYAAAGGALLSLIGMDVGGIVDGVIGGTVRFVVRLTLAALLG</sequence>
<comment type="caution">
    <text evidence="3">The sequence shown here is derived from an EMBL/GenBank/DDBJ whole genome shotgun (WGS) entry which is preliminary data.</text>
</comment>
<protein>
    <submittedName>
        <fullName evidence="3">Uncharacterized protein</fullName>
    </submittedName>
</protein>
<dbReference type="Proteomes" id="UP000703661">
    <property type="component" value="Unassembled WGS sequence"/>
</dbReference>
<feature type="signal peptide" evidence="2">
    <location>
        <begin position="1"/>
        <end position="28"/>
    </location>
</feature>
<feature type="chain" id="PRO_5040268533" evidence="2">
    <location>
        <begin position="29"/>
        <end position="316"/>
    </location>
</feature>
<evidence type="ECO:0000256" key="2">
    <source>
        <dbReference type="SAM" id="SignalP"/>
    </source>
</evidence>
<dbReference type="AlphaFoldDB" id="A0A9P6MNQ2"/>
<organism evidence="3 4">
    <name type="scientific">Entomortierella chlamydospora</name>
    <dbReference type="NCBI Taxonomy" id="101097"/>
    <lineage>
        <taxon>Eukaryota</taxon>
        <taxon>Fungi</taxon>
        <taxon>Fungi incertae sedis</taxon>
        <taxon>Mucoromycota</taxon>
        <taxon>Mortierellomycotina</taxon>
        <taxon>Mortierellomycetes</taxon>
        <taxon>Mortierellales</taxon>
        <taxon>Mortierellaceae</taxon>
        <taxon>Entomortierella</taxon>
    </lineage>
</organism>
<feature type="compositionally biased region" description="Low complexity" evidence="1">
    <location>
        <begin position="221"/>
        <end position="231"/>
    </location>
</feature>
<proteinExistence type="predicted"/>